<evidence type="ECO:0000256" key="1">
    <source>
        <dbReference type="ARBA" id="ARBA00023125"/>
    </source>
</evidence>
<dbReference type="InterPro" id="IPR014710">
    <property type="entry name" value="RmlC-like_jellyroll"/>
</dbReference>
<dbReference type="Gene3D" id="2.60.120.10">
    <property type="entry name" value="Jelly Rolls"/>
    <property type="match status" value="1"/>
</dbReference>
<evidence type="ECO:0000313" key="3">
    <source>
        <dbReference type="Proteomes" id="UP000240357"/>
    </source>
</evidence>
<accession>A0A2T2YMP3</accession>
<dbReference type="EMBL" id="PYFT01000001">
    <property type="protein sequence ID" value="PSR56759.1"/>
    <property type="molecule type" value="Genomic_DNA"/>
</dbReference>
<evidence type="ECO:0008006" key="4">
    <source>
        <dbReference type="Google" id="ProtNLM"/>
    </source>
</evidence>
<dbReference type="RefSeq" id="WP_106932935.1">
    <property type="nucleotide sequence ID" value="NZ_PYFT01000001.1"/>
</dbReference>
<sequence>MIKAYRIYTGPDGHTHVETGVVAENNFNEAGAIRFKETPAPATYDWHPAPTTQYVLTMSGTLEFETFTGETFLLKPGEVLLAMDTTGTGHRWQLIGEDPWIRAYVPFHSEADVNFTPDEVNK</sequence>
<organism evidence="2 3">
    <name type="scientific">Adhaeribacter arboris</name>
    <dbReference type="NCBI Taxonomy" id="2072846"/>
    <lineage>
        <taxon>Bacteria</taxon>
        <taxon>Pseudomonadati</taxon>
        <taxon>Bacteroidota</taxon>
        <taxon>Cytophagia</taxon>
        <taxon>Cytophagales</taxon>
        <taxon>Hymenobacteraceae</taxon>
        <taxon>Adhaeribacter</taxon>
    </lineage>
</organism>
<gene>
    <name evidence="2" type="ORF">AHMF7605_26315</name>
</gene>
<keyword evidence="1" id="KW-0238">DNA-binding</keyword>
<reference evidence="2 3" key="1">
    <citation type="submission" date="2018-03" db="EMBL/GenBank/DDBJ databases">
        <title>Adhaeribacter sp. HMF7605 Genome sequencing and assembly.</title>
        <authorList>
            <person name="Kang H."/>
            <person name="Kang J."/>
            <person name="Cha I."/>
            <person name="Kim H."/>
            <person name="Joh K."/>
        </authorList>
    </citation>
    <scope>NUCLEOTIDE SEQUENCE [LARGE SCALE GENOMIC DNA]</scope>
    <source>
        <strain evidence="2 3">HMF7605</strain>
    </source>
</reference>
<keyword evidence="3" id="KW-1185">Reference proteome</keyword>
<evidence type="ECO:0000313" key="2">
    <source>
        <dbReference type="EMBL" id="PSR56759.1"/>
    </source>
</evidence>
<name>A0A2T2YMP3_9BACT</name>
<dbReference type="SUPFAM" id="SSF51215">
    <property type="entry name" value="Regulatory protein AraC"/>
    <property type="match status" value="1"/>
</dbReference>
<dbReference type="AlphaFoldDB" id="A0A2T2YMP3"/>
<protein>
    <recommendedName>
        <fullName evidence="4">Cupin 2 conserved barrel domain-containing protein</fullName>
    </recommendedName>
</protein>
<dbReference type="InterPro" id="IPR037923">
    <property type="entry name" value="HTH-like"/>
</dbReference>
<dbReference type="GO" id="GO:0003677">
    <property type="term" value="F:DNA binding"/>
    <property type="evidence" value="ECO:0007669"/>
    <property type="project" value="UniProtKB-KW"/>
</dbReference>
<proteinExistence type="predicted"/>
<dbReference type="OrthoDB" id="4205621at2"/>
<dbReference type="Proteomes" id="UP000240357">
    <property type="component" value="Unassembled WGS sequence"/>
</dbReference>
<comment type="caution">
    <text evidence="2">The sequence shown here is derived from an EMBL/GenBank/DDBJ whole genome shotgun (WGS) entry which is preliminary data.</text>
</comment>